<evidence type="ECO:0000256" key="5">
    <source>
        <dbReference type="ARBA" id="ARBA00022786"/>
    </source>
</evidence>
<proteinExistence type="inferred from homology"/>
<organism evidence="10 11">
    <name type="scientific">Westerdykella ornata</name>
    <dbReference type="NCBI Taxonomy" id="318751"/>
    <lineage>
        <taxon>Eukaryota</taxon>
        <taxon>Fungi</taxon>
        <taxon>Dikarya</taxon>
        <taxon>Ascomycota</taxon>
        <taxon>Pezizomycotina</taxon>
        <taxon>Dothideomycetes</taxon>
        <taxon>Pleosporomycetidae</taxon>
        <taxon>Pleosporales</taxon>
        <taxon>Sporormiaceae</taxon>
        <taxon>Westerdykella</taxon>
    </lineage>
</organism>
<dbReference type="GO" id="GO:0005829">
    <property type="term" value="C:cytosol"/>
    <property type="evidence" value="ECO:0007669"/>
    <property type="project" value="TreeGrafter"/>
</dbReference>
<evidence type="ECO:0000256" key="4">
    <source>
        <dbReference type="ARBA" id="ARBA00022670"/>
    </source>
</evidence>
<evidence type="ECO:0000256" key="2">
    <source>
        <dbReference type="ARBA" id="ARBA00009085"/>
    </source>
</evidence>
<keyword evidence="5" id="KW-0833">Ubl conjugation pathway</keyword>
<protein>
    <recommendedName>
        <fullName evidence="3">ubiquitinyl hydrolase 1</fullName>
        <ecNumber evidence="3">3.4.19.12</ecNumber>
    </recommendedName>
</protein>
<dbReference type="AlphaFoldDB" id="A0A6A6JUY8"/>
<dbReference type="InterPro" id="IPR018200">
    <property type="entry name" value="USP_CS"/>
</dbReference>
<comment type="catalytic activity">
    <reaction evidence="1">
        <text>Thiol-dependent hydrolysis of ester, thioester, amide, peptide and isopeptide bonds formed by the C-terminal Gly of ubiquitin (a 76-residue protein attached to proteins as an intracellular targeting signal).</text>
        <dbReference type="EC" id="3.4.19.12"/>
    </reaction>
</comment>
<sequence>MSSAPRRRSRRQAGLPPIPTRHPYQVTKDQQTSKISSAWPNARSRRRTRASRGIYLSNNRCYQTTTLQTLVHVPKFMNWLKMHNTSKKTACSPGGVYIQRPMNQGGDAQHFNLCPACAMKDFIAYYWSDQDLDGSGDPQAIRRDNRVLNFLRMADFRFGGNQDSPEVFFDFLKGHIVNSTPFRENNASPWGLMFNALFELQLQKSHSCSNSACPRNTTPDVTEQEAQCGIPGLQILDTGNDNLAASLHRYLAGHPLQDYRCEACNQKNTTTQSHPILAAPDILRICLVPGGYDRFGNPYKITARFGLTEFLDLTRYQLDPSTPLKYRLSSVINHIGELDSGHYIATARAPDNVYVINDNEKLTCDTADPPAANPSALLCRNPQRWNDGSYQAFVLTYLRVPDKELEKLK</sequence>
<feature type="compositionally biased region" description="Basic residues" evidence="8">
    <location>
        <begin position="1"/>
        <end position="11"/>
    </location>
</feature>
<dbReference type="Proteomes" id="UP000800097">
    <property type="component" value="Unassembled WGS sequence"/>
</dbReference>
<dbReference type="Gene3D" id="3.90.70.10">
    <property type="entry name" value="Cysteine proteinases"/>
    <property type="match status" value="1"/>
</dbReference>
<dbReference type="OrthoDB" id="289038at2759"/>
<dbReference type="GeneID" id="54546223"/>
<dbReference type="GO" id="GO:0006508">
    <property type="term" value="P:proteolysis"/>
    <property type="evidence" value="ECO:0007669"/>
    <property type="project" value="UniProtKB-KW"/>
</dbReference>
<evidence type="ECO:0000313" key="10">
    <source>
        <dbReference type="EMBL" id="KAF2280431.1"/>
    </source>
</evidence>
<dbReference type="InterPro" id="IPR028889">
    <property type="entry name" value="USP"/>
</dbReference>
<feature type="region of interest" description="Disordered" evidence="8">
    <location>
        <begin position="1"/>
        <end position="50"/>
    </location>
</feature>
<dbReference type="PROSITE" id="PS50235">
    <property type="entry name" value="USP_3"/>
    <property type="match status" value="1"/>
</dbReference>
<dbReference type="RefSeq" id="XP_033657969.1">
    <property type="nucleotide sequence ID" value="XM_033793048.1"/>
</dbReference>
<dbReference type="InterPro" id="IPR038765">
    <property type="entry name" value="Papain-like_cys_pep_sf"/>
</dbReference>
<dbReference type="InterPro" id="IPR050164">
    <property type="entry name" value="Peptidase_C19"/>
</dbReference>
<reference evidence="10" key="1">
    <citation type="journal article" date="2020" name="Stud. Mycol.">
        <title>101 Dothideomycetes genomes: a test case for predicting lifestyles and emergence of pathogens.</title>
        <authorList>
            <person name="Haridas S."/>
            <person name="Albert R."/>
            <person name="Binder M."/>
            <person name="Bloem J."/>
            <person name="Labutti K."/>
            <person name="Salamov A."/>
            <person name="Andreopoulos B."/>
            <person name="Baker S."/>
            <person name="Barry K."/>
            <person name="Bills G."/>
            <person name="Bluhm B."/>
            <person name="Cannon C."/>
            <person name="Castanera R."/>
            <person name="Culley D."/>
            <person name="Daum C."/>
            <person name="Ezra D."/>
            <person name="Gonzalez J."/>
            <person name="Henrissat B."/>
            <person name="Kuo A."/>
            <person name="Liang C."/>
            <person name="Lipzen A."/>
            <person name="Lutzoni F."/>
            <person name="Magnuson J."/>
            <person name="Mondo S."/>
            <person name="Nolan M."/>
            <person name="Ohm R."/>
            <person name="Pangilinan J."/>
            <person name="Park H.-J."/>
            <person name="Ramirez L."/>
            <person name="Alfaro M."/>
            <person name="Sun H."/>
            <person name="Tritt A."/>
            <person name="Yoshinaga Y."/>
            <person name="Zwiers L.-H."/>
            <person name="Turgeon B."/>
            <person name="Goodwin S."/>
            <person name="Spatafora J."/>
            <person name="Crous P."/>
            <person name="Grigoriev I."/>
        </authorList>
    </citation>
    <scope>NUCLEOTIDE SEQUENCE</scope>
    <source>
        <strain evidence="10">CBS 379.55</strain>
    </source>
</reference>
<dbReference type="Pfam" id="PF00443">
    <property type="entry name" value="UCH"/>
    <property type="match status" value="1"/>
</dbReference>
<keyword evidence="11" id="KW-1185">Reference proteome</keyword>
<evidence type="ECO:0000313" key="11">
    <source>
        <dbReference type="Proteomes" id="UP000800097"/>
    </source>
</evidence>
<gene>
    <name evidence="10" type="ORF">EI97DRAFT_123111</name>
</gene>
<keyword evidence="7" id="KW-0788">Thiol protease</keyword>
<dbReference type="PROSITE" id="PS00973">
    <property type="entry name" value="USP_2"/>
    <property type="match status" value="1"/>
</dbReference>
<dbReference type="PANTHER" id="PTHR24006:SF758">
    <property type="entry name" value="UBIQUITIN CARBOXYL-TERMINAL HYDROLASE 36"/>
    <property type="match status" value="1"/>
</dbReference>
<name>A0A6A6JUY8_WESOR</name>
<dbReference type="InterPro" id="IPR001394">
    <property type="entry name" value="Peptidase_C19_UCH"/>
</dbReference>
<evidence type="ECO:0000256" key="3">
    <source>
        <dbReference type="ARBA" id="ARBA00012759"/>
    </source>
</evidence>
<evidence type="ECO:0000256" key="7">
    <source>
        <dbReference type="ARBA" id="ARBA00022807"/>
    </source>
</evidence>
<evidence type="ECO:0000256" key="1">
    <source>
        <dbReference type="ARBA" id="ARBA00000707"/>
    </source>
</evidence>
<comment type="similarity">
    <text evidence="2">Belongs to the peptidase C19 family.</text>
</comment>
<accession>A0A6A6JUY8</accession>
<dbReference type="GO" id="GO:0005634">
    <property type="term" value="C:nucleus"/>
    <property type="evidence" value="ECO:0007669"/>
    <property type="project" value="TreeGrafter"/>
</dbReference>
<feature type="domain" description="USP" evidence="9">
    <location>
        <begin position="52"/>
        <end position="400"/>
    </location>
</feature>
<dbReference type="SUPFAM" id="SSF54001">
    <property type="entry name" value="Cysteine proteinases"/>
    <property type="match status" value="1"/>
</dbReference>
<keyword evidence="6" id="KW-0378">Hydrolase</keyword>
<dbReference type="GO" id="GO:0004843">
    <property type="term" value="F:cysteine-type deubiquitinase activity"/>
    <property type="evidence" value="ECO:0007669"/>
    <property type="project" value="UniProtKB-EC"/>
</dbReference>
<dbReference type="EMBL" id="ML986485">
    <property type="protein sequence ID" value="KAF2280431.1"/>
    <property type="molecule type" value="Genomic_DNA"/>
</dbReference>
<evidence type="ECO:0000256" key="6">
    <source>
        <dbReference type="ARBA" id="ARBA00022801"/>
    </source>
</evidence>
<dbReference type="GO" id="GO:0016579">
    <property type="term" value="P:protein deubiquitination"/>
    <property type="evidence" value="ECO:0007669"/>
    <property type="project" value="InterPro"/>
</dbReference>
<feature type="compositionally biased region" description="Polar residues" evidence="8">
    <location>
        <begin position="27"/>
        <end position="39"/>
    </location>
</feature>
<evidence type="ECO:0000259" key="9">
    <source>
        <dbReference type="PROSITE" id="PS50235"/>
    </source>
</evidence>
<dbReference type="EC" id="3.4.19.12" evidence="3"/>
<dbReference type="PANTHER" id="PTHR24006">
    <property type="entry name" value="UBIQUITIN CARBOXYL-TERMINAL HYDROLASE"/>
    <property type="match status" value="1"/>
</dbReference>
<evidence type="ECO:0000256" key="8">
    <source>
        <dbReference type="SAM" id="MobiDB-lite"/>
    </source>
</evidence>
<keyword evidence="4" id="KW-0645">Protease</keyword>